<dbReference type="PANTHER" id="PTHR42910">
    <property type="entry name" value="TRANSPORTER SCO4007-RELATED"/>
    <property type="match status" value="1"/>
</dbReference>
<feature type="transmembrane region" description="Helical" evidence="4">
    <location>
        <begin position="344"/>
        <end position="361"/>
    </location>
</feature>
<reference evidence="6" key="1">
    <citation type="submission" date="2023-03" db="EMBL/GenBank/DDBJ databases">
        <title>Edaphobacter sp.</title>
        <authorList>
            <person name="Huber K.J."/>
            <person name="Papendorf J."/>
            <person name="Pilke C."/>
            <person name="Bunk B."/>
            <person name="Sproeer C."/>
            <person name="Pester M."/>
        </authorList>
    </citation>
    <scope>NUCLEOTIDE SEQUENCE</scope>
    <source>
        <strain evidence="6">DSM 109920</strain>
    </source>
</reference>
<protein>
    <submittedName>
        <fullName evidence="6">MFS transporter</fullName>
    </submittedName>
</protein>
<feature type="transmembrane region" description="Helical" evidence="4">
    <location>
        <begin position="222"/>
        <end position="243"/>
    </location>
</feature>
<feature type="transmembrane region" description="Helical" evidence="4">
    <location>
        <begin position="47"/>
        <end position="70"/>
    </location>
</feature>
<dbReference type="AlphaFoldDB" id="A0AAU7D560"/>
<dbReference type="EMBL" id="CP121195">
    <property type="protein sequence ID" value="XBH12964.1"/>
    <property type="molecule type" value="Genomic_DNA"/>
</dbReference>
<feature type="transmembrane region" description="Helical" evidence="4">
    <location>
        <begin position="283"/>
        <end position="301"/>
    </location>
</feature>
<dbReference type="SUPFAM" id="SSF103473">
    <property type="entry name" value="MFS general substrate transporter"/>
    <property type="match status" value="1"/>
</dbReference>
<dbReference type="InterPro" id="IPR036259">
    <property type="entry name" value="MFS_trans_sf"/>
</dbReference>
<feature type="transmembrane region" description="Helical" evidence="4">
    <location>
        <begin position="139"/>
        <end position="165"/>
    </location>
</feature>
<feature type="domain" description="Major facilitator superfamily (MFS) profile" evidence="5">
    <location>
        <begin position="16"/>
        <end position="395"/>
    </location>
</feature>
<keyword evidence="1 4" id="KW-0812">Transmembrane</keyword>
<dbReference type="Pfam" id="PF07690">
    <property type="entry name" value="MFS_1"/>
    <property type="match status" value="1"/>
</dbReference>
<dbReference type="PROSITE" id="PS50850">
    <property type="entry name" value="MFS"/>
    <property type="match status" value="1"/>
</dbReference>
<keyword evidence="2 4" id="KW-1133">Transmembrane helix</keyword>
<dbReference type="PANTHER" id="PTHR42910:SF1">
    <property type="entry name" value="MAJOR FACILITATOR SUPERFAMILY (MFS) PROFILE DOMAIN-CONTAINING PROTEIN"/>
    <property type="match status" value="1"/>
</dbReference>
<evidence type="ECO:0000256" key="2">
    <source>
        <dbReference type="ARBA" id="ARBA00022989"/>
    </source>
</evidence>
<feature type="transmembrane region" description="Helical" evidence="4">
    <location>
        <begin position="249"/>
        <end position="271"/>
    </location>
</feature>
<name>A0AAU7D560_9BACT</name>
<evidence type="ECO:0000259" key="5">
    <source>
        <dbReference type="PROSITE" id="PS50850"/>
    </source>
</evidence>
<dbReference type="InterPro" id="IPR011701">
    <property type="entry name" value="MFS"/>
</dbReference>
<dbReference type="GO" id="GO:0022857">
    <property type="term" value="F:transmembrane transporter activity"/>
    <property type="evidence" value="ECO:0007669"/>
    <property type="project" value="InterPro"/>
</dbReference>
<organism evidence="6">
    <name type="scientific">Edaphobacter paludis</name>
    <dbReference type="NCBI Taxonomy" id="3035702"/>
    <lineage>
        <taxon>Bacteria</taxon>
        <taxon>Pseudomonadati</taxon>
        <taxon>Acidobacteriota</taxon>
        <taxon>Terriglobia</taxon>
        <taxon>Terriglobales</taxon>
        <taxon>Acidobacteriaceae</taxon>
        <taxon>Edaphobacter</taxon>
    </lineage>
</organism>
<feature type="transmembrane region" description="Helical" evidence="4">
    <location>
        <begin position="104"/>
        <end position="127"/>
    </location>
</feature>
<keyword evidence="3 4" id="KW-0472">Membrane</keyword>
<feature type="transmembrane region" description="Helical" evidence="4">
    <location>
        <begin position="17"/>
        <end position="35"/>
    </location>
</feature>
<dbReference type="Gene3D" id="1.20.1250.20">
    <property type="entry name" value="MFS general substrate transporter like domains"/>
    <property type="match status" value="1"/>
</dbReference>
<feature type="transmembrane region" description="Helical" evidence="4">
    <location>
        <begin position="367"/>
        <end position="386"/>
    </location>
</feature>
<evidence type="ECO:0000313" key="6">
    <source>
        <dbReference type="EMBL" id="XBH12964.1"/>
    </source>
</evidence>
<feature type="transmembrane region" description="Helical" evidence="4">
    <location>
        <begin position="82"/>
        <end position="98"/>
    </location>
</feature>
<dbReference type="InterPro" id="IPR020846">
    <property type="entry name" value="MFS_dom"/>
</dbReference>
<feature type="transmembrane region" description="Helical" evidence="4">
    <location>
        <begin position="171"/>
        <end position="187"/>
    </location>
</feature>
<gene>
    <name evidence="6" type="ORF">P8936_14880</name>
</gene>
<evidence type="ECO:0000256" key="3">
    <source>
        <dbReference type="ARBA" id="ARBA00023136"/>
    </source>
</evidence>
<evidence type="ECO:0000256" key="4">
    <source>
        <dbReference type="SAM" id="Phobius"/>
    </source>
</evidence>
<proteinExistence type="predicted"/>
<dbReference type="CDD" id="cd17324">
    <property type="entry name" value="MFS_NepI_like"/>
    <property type="match status" value="1"/>
</dbReference>
<sequence>MSQQPDSSNVPLKTEHVVLMAIGTGSIVANIYYIQPLLSLIASHFTISATSAGTVAMLSQLGTALGMFFFVPLGDAKERRGLIVKLLLAACICLVAMATARNFWWLATASFGIGLTAATVHVIVPYAAHLAPEGRRGSVIGTVMSGLLLGILLARTVSGLLGAWFGWRLPYLLSALLMLVIAALYRSRLPRSEPSSKLSWPLLIRSTGTLIRTQPVLVESSLVGASFFGAFSAFWTTLVFFLQRPPYHYGSAVAGLFGLVGAVGAAGAPLIGRRADRRGARSNITFALLIVLVAFVVLWLLGRHMAGLIIGVILLDFGVQAGHVSNQTRIYALLPEARSRLNMVYMFCYFSAGAIGSYAGTVCWQHFGWKGVCALGVGMILFGAAIHTLSARSQAGGADAESPAQQMADMFSVDS</sequence>
<accession>A0AAU7D560</accession>
<dbReference type="RefSeq" id="WP_348269623.1">
    <property type="nucleotide sequence ID" value="NZ_CP121195.1"/>
</dbReference>
<evidence type="ECO:0000256" key="1">
    <source>
        <dbReference type="ARBA" id="ARBA00022692"/>
    </source>
</evidence>